<name>A0AAJ0BGV7_9PEZI</name>
<reference evidence="1" key="1">
    <citation type="submission" date="2023-06" db="EMBL/GenBank/DDBJ databases">
        <title>Genome-scale phylogeny and comparative genomics of the fungal order Sordariales.</title>
        <authorList>
            <consortium name="Lawrence Berkeley National Laboratory"/>
            <person name="Hensen N."/>
            <person name="Bonometti L."/>
            <person name="Westerberg I."/>
            <person name="Brannstrom I.O."/>
            <person name="Guillou S."/>
            <person name="Cros-Aarteil S."/>
            <person name="Calhoun S."/>
            <person name="Haridas S."/>
            <person name="Kuo A."/>
            <person name="Mondo S."/>
            <person name="Pangilinan J."/>
            <person name="Riley R."/>
            <person name="Labutti K."/>
            <person name="Andreopoulos B."/>
            <person name="Lipzen A."/>
            <person name="Chen C."/>
            <person name="Yanf M."/>
            <person name="Daum C."/>
            <person name="Ng V."/>
            <person name="Clum A."/>
            <person name="Steindorff A."/>
            <person name="Ohm R."/>
            <person name="Martin F."/>
            <person name="Silar P."/>
            <person name="Natvig D."/>
            <person name="Lalanne C."/>
            <person name="Gautier V."/>
            <person name="Ament-Velasquez S.L."/>
            <person name="Kruys A."/>
            <person name="Hutchinson M.I."/>
            <person name="Powell A.J."/>
            <person name="Barry K."/>
            <person name="Miller A.N."/>
            <person name="Grigoriev I.V."/>
            <person name="Debuchy R."/>
            <person name="Gladieux P."/>
            <person name="Thoren M.H."/>
            <person name="Johannesson H."/>
        </authorList>
    </citation>
    <scope>NUCLEOTIDE SEQUENCE</scope>
    <source>
        <strain evidence="1">PSN4</strain>
    </source>
</reference>
<dbReference type="AlphaFoldDB" id="A0AAJ0BGV7"/>
<sequence length="145" mass="15263">MSATTTPIPVATYGKDPKIAESVREKLLPDIEVVHACLDLDAALAELPAVFAGDLVKSPSSGLGTNASVPVEQRKTPQAVFFGGGFSDDEFEKIQAAVLNAASARVHFIKVQKRDVLAAGSFGPNPDTIAKIFRKKLEAAMVGQA</sequence>
<dbReference type="EMBL" id="MU839831">
    <property type="protein sequence ID" value="KAK1756933.1"/>
    <property type="molecule type" value="Genomic_DNA"/>
</dbReference>
<gene>
    <name evidence="1" type="ORF">QBC47DRAFT_400562</name>
</gene>
<dbReference type="Proteomes" id="UP001239445">
    <property type="component" value="Unassembled WGS sequence"/>
</dbReference>
<evidence type="ECO:0000313" key="1">
    <source>
        <dbReference type="EMBL" id="KAK1756933.1"/>
    </source>
</evidence>
<evidence type="ECO:0000313" key="2">
    <source>
        <dbReference type="Proteomes" id="UP001239445"/>
    </source>
</evidence>
<comment type="caution">
    <text evidence="1">The sequence shown here is derived from an EMBL/GenBank/DDBJ whole genome shotgun (WGS) entry which is preliminary data.</text>
</comment>
<protein>
    <submittedName>
        <fullName evidence="1">Uncharacterized protein</fullName>
    </submittedName>
</protein>
<proteinExistence type="predicted"/>
<keyword evidence="2" id="KW-1185">Reference proteome</keyword>
<organism evidence="1 2">
    <name type="scientific">Echria macrotheca</name>
    <dbReference type="NCBI Taxonomy" id="438768"/>
    <lineage>
        <taxon>Eukaryota</taxon>
        <taxon>Fungi</taxon>
        <taxon>Dikarya</taxon>
        <taxon>Ascomycota</taxon>
        <taxon>Pezizomycotina</taxon>
        <taxon>Sordariomycetes</taxon>
        <taxon>Sordariomycetidae</taxon>
        <taxon>Sordariales</taxon>
        <taxon>Schizotheciaceae</taxon>
        <taxon>Echria</taxon>
    </lineage>
</organism>
<accession>A0AAJ0BGV7</accession>